<dbReference type="AlphaFoldDB" id="A0A8J3QL19"/>
<gene>
    <name evidence="3" type="ORF">Rhe02_98310</name>
</gene>
<feature type="compositionally biased region" description="Basic and acidic residues" evidence="1">
    <location>
        <begin position="151"/>
        <end position="180"/>
    </location>
</feature>
<proteinExistence type="predicted"/>
<evidence type="ECO:0000256" key="1">
    <source>
        <dbReference type="SAM" id="MobiDB-lite"/>
    </source>
</evidence>
<feature type="compositionally biased region" description="Basic and acidic residues" evidence="1">
    <location>
        <begin position="187"/>
        <end position="197"/>
    </location>
</feature>
<comment type="caution">
    <text evidence="3">The sequence shown here is derived from an EMBL/GenBank/DDBJ whole genome shotgun (WGS) entry which is preliminary data.</text>
</comment>
<feature type="region of interest" description="Disordered" evidence="1">
    <location>
        <begin position="151"/>
        <end position="222"/>
    </location>
</feature>
<dbReference type="RefSeq" id="WP_203915487.1">
    <property type="nucleotide sequence ID" value="NZ_BONY01000165.1"/>
</dbReference>
<evidence type="ECO:0000313" key="4">
    <source>
        <dbReference type="Proteomes" id="UP000612899"/>
    </source>
</evidence>
<organism evidence="3 4">
    <name type="scientific">Rhizocola hellebori</name>
    <dbReference type="NCBI Taxonomy" id="1392758"/>
    <lineage>
        <taxon>Bacteria</taxon>
        <taxon>Bacillati</taxon>
        <taxon>Actinomycetota</taxon>
        <taxon>Actinomycetes</taxon>
        <taxon>Micromonosporales</taxon>
        <taxon>Micromonosporaceae</taxon>
        <taxon>Rhizocola</taxon>
    </lineage>
</organism>
<dbReference type="Proteomes" id="UP000612899">
    <property type="component" value="Unassembled WGS sequence"/>
</dbReference>
<feature type="compositionally biased region" description="Polar residues" evidence="1">
    <location>
        <begin position="212"/>
        <end position="222"/>
    </location>
</feature>
<keyword evidence="2" id="KW-1133">Transmembrane helix</keyword>
<protein>
    <submittedName>
        <fullName evidence="3">Uncharacterized protein</fullName>
    </submittedName>
</protein>
<dbReference type="EMBL" id="BONY01000165">
    <property type="protein sequence ID" value="GIH11764.1"/>
    <property type="molecule type" value="Genomic_DNA"/>
</dbReference>
<keyword evidence="2" id="KW-0812">Transmembrane</keyword>
<sequence>MLGFHKKTRSELMREELGSSWEHFLQAATYAANGVGSTVGPTTSKAREIAAKSWDSTAATVAPLAEAYRHGAADAQAAALKLAKKSKKTAKGKQQMSNRKTGMLIGLLVAGAAVGAAGALVMRRRRKQQWADYDPSDSFDSMSSDARAMLDKANSKADRAMDKAAQHADRAMNKTADKMESAASSMRKTDFKSKADDASDAISNATDELGSKYSSVKHNSRP</sequence>
<evidence type="ECO:0000256" key="2">
    <source>
        <dbReference type="SAM" id="Phobius"/>
    </source>
</evidence>
<evidence type="ECO:0000313" key="3">
    <source>
        <dbReference type="EMBL" id="GIH11764.1"/>
    </source>
</evidence>
<keyword evidence="4" id="KW-1185">Reference proteome</keyword>
<name>A0A8J3QL19_9ACTN</name>
<feature type="transmembrane region" description="Helical" evidence="2">
    <location>
        <begin position="101"/>
        <end position="122"/>
    </location>
</feature>
<reference evidence="3" key="1">
    <citation type="submission" date="2021-01" db="EMBL/GenBank/DDBJ databases">
        <title>Whole genome shotgun sequence of Rhizocola hellebori NBRC 109834.</title>
        <authorList>
            <person name="Komaki H."/>
            <person name="Tamura T."/>
        </authorList>
    </citation>
    <scope>NUCLEOTIDE SEQUENCE</scope>
    <source>
        <strain evidence="3">NBRC 109834</strain>
    </source>
</reference>
<keyword evidence="2" id="KW-0472">Membrane</keyword>
<accession>A0A8J3QL19</accession>